<proteinExistence type="predicted"/>
<dbReference type="GO" id="GO:0003824">
    <property type="term" value="F:catalytic activity"/>
    <property type="evidence" value="ECO:0007669"/>
    <property type="project" value="InterPro"/>
</dbReference>
<feature type="transmembrane region" description="Helical" evidence="1">
    <location>
        <begin position="12"/>
        <end position="30"/>
    </location>
</feature>
<keyword evidence="1" id="KW-1133">Transmembrane helix</keyword>
<dbReference type="GO" id="GO:0006506">
    <property type="term" value="P:GPI anchor biosynthetic process"/>
    <property type="evidence" value="ECO:0007669"/>
    <property type="project" value="TreeGrafter"/>
</dbReference>
<feature type="transmembrane region" description="Helical" evidence="1">
    <location>
        <begin position="66"/>
        <end position="85"/>
    </location>
</feature>
<dbReference type="PANTHER" id="PTHR14859:SF15">
    <property type="entry name" value="ENDONUCLEASE_EXONUCLEASE_PHOSPHATASE DOMAIN-CONTAINING PROTEIN"/>
    <property type="match status" value="1"/>
</dbReference>
<dbReference type="SUPFAM" id="SSF56219">
    <property type="entry name" value="DNase I-like"/>
    <property type="match status" value="1"/>
</dbReference>
<dbReference type="RefSeq" id="WP_101335039.1">
    <property type="nucleotide sequence ID" value="NZ_PJNI01000011.1"/>
</dbReference>
<dbReference type="AlphaFoldDB" id="A0A2I0R179"/>
<name>A0A2I0R179_9FLAO</name>
<dbReference type="InterPro" id="IPR036691">
    <property type="entry name" value="Endo/exonu/phosph_ase_sf"/>
</dbReference>
<gene>
    <name evidence="3" type="ORF">CW751_10775</name>
</gene>
<protein>
    <recommendedName>
        <fullName evidence="2">Endonuclease/exonuclease/phosphatase domain-containing protein</fullName>
    </recommendedName>
</protein>
<evidence type="ECO:0000256" key="1">
    <source>
        <dbReference type="SAM" id="Phobius"/>
    </source>
</evidence>
<evidence type="ECO:0000313" key="3">
    <source>
        <dbReference type="EMBL" id="PKR80327.1"/>
    </source>
</evidence>
<dbReference type="InterPro" id="IPR051916">
    <property type="entry name" value="GPI-anchor_lipid_remodeler"/>
</dbReference>
<organism evidence="3 4">
    <name type="scientific">Brumimicrobium salinarum</name>
    <dbReference type="NCBI Taxonomy" id="2058658"/>
    <lineage>
        <taxon>Bacteria</taxon>
        <taxon>Pseudomonadati</taxon>
        <taxon>Bacteroidota</taxon>
        <taxon>Flavobacteriia</taxon>
        <taxon>Flavobacteriales</taxon>
        <taxon>Crocinitomicaceae</taxon>
        <taxon>Brumimicrobium</taxon>
    </lineage>
</organism>
<dbReference type="CDD" id="cd09084">
    <property type="entry name" value="EEP-2"/>
    <property type="match status" value="1"/>
</dbReference>
<accession>A0A2I0R179</accession>
<dbReference type="Proteomes" id="UP000236654">
    <property type="component" value="Unassembled WGS sequence"/>
</dbReference>
<dbReference type="OrthoDB" id="635146at2"/>
<dbReference type="Gene3D" id="3.60.10.10">
    <property type="entry name" value="Endonuclease/exonuclease/phosphatase"/>
    <property type="match status" value="1"/>
</dbReference>
<keyword evidence="1" id="KW-0472">Membrane</keyword>
<comment type="caution">
    <text evidence="3">The sequence shown here is derived from an EMBL/GenBank/DDBJ whole genome shotgun (WGS) entry which is preliminary data.</text>
</comment>
<sequence length="376" mass="42918">MIFSLLKLIIRITTFLFSIGLLISYFSSYVSPTSIWYIQLFGLAYPLLLVGTIVLTILNFLIRRKFIFSLFILLAGFFTHVKYFGISTNKASSKTIGSIDEQLTLMSFNVKLFDVYQLVEPALENSKLAFKNFLKENQVDVISFQEYAEDPTNNLIISPEAIKEHGGYDYHVSNLTLEANRLKVGQAIFSKYPIIASGTIDNSEANFPSLFADIVKDKDTIRVYNFHLQSIRFQKDEYSLFDLTIESKKDYTQRITGLLKKLKKAYPSRTHQVERIIAHALTSPYTTILMGDLNDPPTSYAYAQIEAHFSDAFQVGSFNATRTYAGKVPAGRIDYIFYDNQLVPLSFKTYKEKVLSDHYPIQASFALLNKEQSKIK</sequence>
<dbReference type="Pfam" id="PF03372">
    <property type="entry name" value="Exo_endo_phos"/>
    <property type="match status" value="1"/>
</dbReference>
<keyword evidence="4" id="KW-1185">Reference proteome</keyword>
<evidence type="ECO:0000259" key="2">
    <source>
        <dbReference type="Pfam" id="PF03372"/>
    </source>
</evidence>
<dbReference type="InterPro" id="IPR005135">
    <property type="entry name" value="Endo/exonuclease/phosphatase"/>
</dbReference>
<feature type="transmembrane region" description="Helical" evidence="1">
    <location>
        <begin position="36"/>
        <end position="61"/>
    </location>
</feature>
<reference evidence="3 4" key="1">
    <citation type="submission" date="2017-12" db="EMBL/GenBank/DDBJ databases">
        <title>The draft genome sequence of Brumimicrobium saltpan LHR20.</title>
        <authorList>
            <person name="Do Z.-J."/>
            <person name="Luo H.-R."/>
        </authorList>
    </citation>
    <scope>NUCLEOTIDE SEQUENCE [LARGE SCALE GENOMIC DNA]</scope>
    <source>
        <strain evidence="3 4">LHR20</strain>
    </source>
</reference>
<evidence type="ECO:0000313" key="4">
    <source>
        <dbReference type="Proteomes" id="UP000236654"/>
    </source>
</evidence>
<keyword evidence="1" id="KW-0812">Transmembrane</keyword>
<feature type="domain" description="Endonuclease/exonuclease/phosphatase" evidence="2">
    <location>
        <begin position="106"/>
        <end position="358"/>
    </location>
</feature>
<dbReference type="GO" id="GO:0016020">
    <property type="term" value="C:membrane"/>
    <property type="evidence" value="ECO:0007669"/>
    <property type="project" value="GOC"/>
</dbReference>
<dbReference type="PANTHER" id="PTHR14859">
    <property type="entry name" value="CALCOFLUOR WHITE HYPERSENSITIVE PROTEIN PRECURSOR"/>
    <property type="match status" value="1"/>
</dbReference>
<dbReference type="EMBL" id="PJNI01000011">
    <property type="protein sequence ID" value="PKR80327.1"/>
    <property type="molecule type" value="Genomic_DNA"/>
</dbReference>